<dbReference type="RefSeq" id="XP_064664078.1">
    <property type="nucleotide sequence ID" value="XM_064797844.1"/>
</dbReference>
<sequence>MSAGKQLGLSFPTSAKAEDANKPALTFGVELEYIFATRIDQLDEKSLHITDRDAIAVDVVRKAVQEKLQAKCKLCGQDVAFDLRLFDGRRHDTEAQAIADALRALGDRSFQEQSPDAFTSWEVVTEGVAAKAAELTALGKDEQMYFFNGCEIKSRVLSRAEDLVVPDEGADHDHKITCEQEIRAVLQKLTQRFCLFDPEEDRADYLFPNENCALHVHVGQQSDGFELQTVKELLCLNLACEGQIDQMHAVNRITGGDFGIKPLSGSYPHYNPYVSGIEGTLVNGASRIDETAKNIPLSYPFGQGAYRRQQQALDIIKPKLYQSESGYYPDSYFDSIPGLRQLTMRNDIDARLTVIEYAPTLHSLHALYGHRPRSTTLNISNLMHQADIETVEYRQHASTMSADAILAWVDVVLNMTSYCRDTSREDLQVLVGSDGSLRKAGTSHLDLLKAVGCAPETVDHYTRRECDKYQRSLRHAEANSAQAASKDPLASLTLVSIALSVCN</sequence>
<dbReference type="Proteomes" id="UP001337655">
    <property type="component" value="Unassembled WGS sequence"/>
</dbReference>
<evidence type="ECO:0000313" key="1">
    <source>
        <dbReference type="EMBL" id="KAK5175440.1"/>
    </source>
</evidence>
<evidence type="ECO:0000313" key="2">
    <source>
        <dbReference type="Proteomes" id="UP001337655"/>
    </source>
</evidence>
<comment type="caution">
    <text evidence="1">The sequence shown here is derived from an EMBL/GenBank/DDBJ whole genome shotgun (WGS) entry which is preliminary data.</text>
</comment>
<organism evidence="1 2">
    <name type="scientific">Saxophila tyrrhenica</name>
    <dbReference type="NCBI Taxonomy" id="1690608"/>
    <lineage>
        <taxon>Eukaryota</taxon>
        <taxon>Fungi</taxon>
        <taxon>Dikarya</taxon>
        <taxon>Ascomycota</taxon>
        <taxon>Pezizomycotina</taxon>
        <taxon>Dothideomycetes</taxon>
        <taxon>Dothideomycetidae</taxon>
        <taxon>Mycosphaerellales</taxon>
        <taxon>Extremaceae</taxon>
        <taxon>Saxophila</taxon>
    </lineage>
</organism>
<dbReference type="EMBL" id="JAVRRT010000001">
    <property type="protein sequence ID" value="KAK5175440.1"/>
    <property type="molecule type" value="Genomic_DNA"/>
</dbReference>
<protein>
    <submittedName>
        <fullName evidence="1">Uncharacterized protein</fullName>
    </submittedName>
</protein>
<gene>
    <name evidence="1" type="ORF">LTR77_000579</name>
</gene>
<dbReference type="GeneID" id="89921929"/>
<name>A0AAV9PPP2_9PEZI</name>
<proteinExistence type="predicted"/>
<keyword evidence="2" id="KW-1185">Reference proteome</keyword>
<reference evidence="1 2" key="1">
    <citation type="submission" date="2023-08" db="EMBL/GenBank/DDBJ databases">
        <title>Black Yeasts Isolated from many extreme environments.</title>
        <authorList>
            <person name="Coleine C."/>
            <person name="Stajich J.E."/>
            <person name="Selbmann L."/>
        </authorList>
    </citation>
    <scope>NUCLEOTIDE SEQUENCE [LARGE SCALE GENOMIC DNA]</scope>
    <source>
        <strain evidence="1 2">CCFEE 5935</strain>
    </source>
</reference>
<dbReference type="AlphaFoldDB" id="A0AAV9PPP2"/>
<dbReference type="PANTHER" id="PTHR36847">
    <property type="entry name" value="AMIDOLIGASE ENZYME"/>
    <property type="match status" value="1"/>
</dbReference>
<dbReference type="PANTHER" id="PTHR36847:SF1">
    <property type="entry name" value="AMIDOLIGASE ENZYME"/>
    <property type="match status" value="1"/>
</dbReference>
<accession>A0AAV9PPP2</accession>